<dbReference type="PANTHER" id="PTHR42788">
    <property type="entry name" value="TAURINE IMPORT ATP-BINDING PROTEIN-RELATED"/>
    <property type="match status" value="1"/>
</dbReference>
<proteinExistence type="predicted"/>
<dbReference type="GO" id="GO:0005524">
    <property type="term" value="F:ATP binding"/>
    <property type="evidence" value="ECO:0007669"/>
    <property type="project" value="UniProtKB-KW"/>
</dbReference>
<keyword evidence="2" id="KW-0547">Nucleotide-binding</keyword>
<dbReference type="Pfam" id="PF00005">
    <property type="entry name" value="ABC_tran"/>
    <property type="match status" value="1"/>
</dbReference>
<keyword evidence="3 5" id="KW-0067">ATP-binding</keyword>
<evidence type="ECO:0000256" key="3">
    <source>
        <dbReference type="ARBA" id="ARBA00022840"/>
    </source>
</evidence>
<keyword evidence="1" id="KW-0813">Transport</keyword>
<evidence type="ECO:0000256" key="2">
    <source>
        <dbReference type="ARBA" id="ARBA00022741"/>
    </source>
</evidence>
<dbReference type="PROSITE" id="PS00211">
    <property type="entry name" value="ABC_TRANSPORTER_1"/>
    <property type="match status" value="1"/>
</dbReference>
<evidence type="ECO:0000313" key="5">
    <source>
        <dbReference type="EMBL" id="GIH17764.1"/>
    </source>
</evidence>
<keyword evidence="6" id="KW-1185">Reference proteome</keyword>
<organism evidence="5 6">
    <name type="scientific">Rugosimonospora africana</name>
    <dbReference type="NCBI Taxonomy" id="556532"/>
    <lineage>
        <taxon>Bacteria</taxon>
        <taxon>Bacillati</taxon>
        <taxon>Actinomycetota</taxon>
        <taxon>Actinomycetes</taxon>
        <taxon>Micromonosporales</taxon>
        <taxon>Micromonosporaceae</taxon>
        <taxon>Rugosimonospora</taxon>
    </lineage>
</organism>
<dbReference type="InterPro" id="IPR003439">
    <property type="entry name" value="ABC_transporter-like_ATP-bd"/>
</dbReference>
<dbReference type="AlphaFoldDB" id="A0A8J3QVD4"/>
<dbReference type="PROSITE" id="PS50893">
    <property type="entry name" value="ABC_TRANSPORTER_2"/>
    <property type="match status" value="1"/>
</dbReference>
<dbReference type="Proteomes" id="UP000642748">
    <property type="component" value="Unassembled WGS sequence"/>
</dbReference>
<dbReference type="CDD" id="cd03293">
    <property type="entry name" value="ABC_NrtD_SsuB_transporters"/>
    <property type="match status" value="1"/>
</dbReference>
<dbReference type="RefSeq" id="WP_239134021.1">
    <property type="nucleotide sequence ID" value="NZ_BONZ01000057.1"/>
</dbReference>
<protein>
    <submittedName>
        <fullName evidence="5">ABC transporter ATP-binding protein</fullName>
    </submittedName>
</protein>
<dbReference type="SUPFAM" id="SSF52540">
    <property type="entry name" value="P-loop containing nucleoside triphosphate hydrolases"/>
    <property type="match status" value="1"/>
</dbReference>
<evidence type="ECO:0000256" key="1">
    <source>
        <dbReference type="ARBA" id="ARBA00022448"/>
    </source>
</evidence>
<evidence type="ECO:0000259" key="4">
    <source>
        <dbReference type="PROSITE" id="PS50893"/>
    </source>
</evidence>
<dbReference type="PANTHER" id="PTHR42788:SF13">
    <property type="entry name" value="ALIPHATIC SULFONATES IMPORT ATP-BINDING PROTEIN SSUB"/>
    <property type="match status" value="1"/>
</dbReference>
<dbReference type="InterPro" id="IPR003593">
    <property type="entry name" value="AAA+_ATPase"/>
</dbReference>
<dbReference type="InterPro" id="IPR027417">
    <property type="entry name" value="P-loop_NTPase"/>
</dbReference>
<gene>
    <name evidence="5" type="ORF">Raf01_59360</name>
</gene>
<sequence length="265" mass="28950">MKRTSGATITATASEQLVLDRVGISYPARDAGPDFVAVKEASFTVDPSEFTCVVGPSGCGKSTLLMAAAGLIPVSGGEILVGDTVVRAPGVDRAVVFQAASLLPWRTVLGNVAYGLEIRHRKDARSRAREMIELVGLDGAATKYPHELSGGMQQRANLARALAADPRLLLMDEPFAALDAQTRELMQTELLRVWSEMRKTVLFITHQIEEAVYLGDQVVVLSKGPETVVREILRVDFARPRDESIKRTPAFMELVDHIWQLIRNG</sequence>
<reference evidence="5" key="1">
    <citation type="submission" date="2021-01" db="EMBL/GenBank/DDBJ databases">
        <title>Whole genome shotgun sequence of Rugosimonospora africana NBRC 104875.</title>
        <authorList>
            <person name="Komaki H."/>
            <person name="Tamura T."/>
        </authorList>
    </citation>
    <scope>NUCLEOTIDE SEQUENCE</scope>
    <source>
        <strain evidence="5">NBRC 104875</strain>
    </source>
</reference>
<name>A0A8J3QVD4_9ACTN</name>
<dbReference type="EMBL" id="BONZ01000057">
    <property type="protein sequence ID" value="GIH17764.1"/>
    <property type="molecule type" value="Genomic_DNA"/>
</dbReference>
<dbReference type="SMART" id="SM00382">
    <property type="entry name" value="AAA"/>
    <property type="match status" value="1"/>
</dbReference>
<dbReference type="GO" id="GO:0016887">
    <property type="term" value="F:ATP hydrolysis activity"/>
    <property type="evidence" value="ECO:0007669"/>
    <property type="project" value="InterPro"/>
</dbReference>
<dbReference type="Gene3D" id="3.40.50.300">
    <property type="entry name" value="P-loop containing nucleotide triphosphate hydrolases"/>
    <property type="match status" value="1"/>
</dbReference>
<feature type="domain" description="ABC transporter" evidence="4">
    <location>
        <begin position="19"/>
        <end position="248"/>
    </location>
</feature>
<accession>A0A8J3QVD4</accession>
<comment type="caution">
    <text evidence="5">The sequence shown here is derived from an EMBL/GenBank/DDBJ whole genome shotgun (WGS) entry which is preliminary data.</text>
</comment>
<dbReference type="InterPro" id="IPR050166">
    <property type="entry name" value="ABC_transporter_ATP-bind"/>
</dbReference>
<dbReference type="InterPro" id="IPR017871">
    <property type="entry name" value="ABC_transporter-like_CS"/>
</dbReference>
<evidence type="ECO:0000313" key="6">
    <source>
        <dbReference type="Proteomes" id="UP000642748"/>
    </source>
</evidence>